<feature type="transmembrane region" description="Helical" evidence="1">
    <location>
        <begin position="93"/>
        <end position="115"/>
    </location>
</feature>
<keyword evidence="3" id="KW-1185">Reference proteome</keyword>
<comment type="caution">
    <text evidence="2">The sequence shown here is derived from an EMBL/GenBank/DDBJ whole genome shotgun (WGS) entry which is preliminary data.</text>
</comment>
<proteinExistence type="predicted"/>
<accession>A0A553PLX3</accession>
<dbReference type="AlphaFoldDB" id="A0A553PLX3"/>
<feature type="transmembrane region" description="Helical" evidence="1">
    <location>
        <begin position="51"/>
        <end position="72"/>
    </location>
</feature>
<evidence type="ECO:0000313" key="3">
    <source>
        <dbReference type="Proteomes" id="UP000318571"/>
    </source>
</evidence>
<protein>
    <submittedName>
        <fullName evidence="2">Uncharacterized protein</fullName>
    </submittedName>
</protein>
<feature type="transmembrane region" description="Helical" evidence="1">
    <location>
        <begin position="12"/>
        <end position="31"/>
    </location>
</feature>
<gene>
    <name evidence="2" type="ORF">TCAL_06637</name>
</gene>
<keyword evidence="1" id="KW-0812">Transmembrane</keyword>
<name>A0A553PLX3_TIGCA</name>
<dbReference type="OMA" id="FIDIALW"/>
<evidence type="ECO:0000313" key="2">
    <source>
        <dbReference type="EMBL" id="TRY78684.1"/>
    </source>
</evidence>
<dbReference type="EMBL" id="VCGU01000003">
    <property type="protein sequence ID" value="TRY78684.1"/>
    <property type="molecule type" value="Genomic_DNA"/>
</dbReference>
<organism evidence="2 3">
    <name type="scientific">Tigriopus californicus</name>
    <name type="common">Marine copepod</name>
    <dbReference type="NCBI Taxonomy" id="6832"/>
    <lineage>
        <taxon>Eukaryota</taxon>
        <taxon>Metazoa</taxon>
        <taxon>Ecdysozoa</taxon>
        <taxon>Arthropoda</taxon>
        <taxon>Crustacea</taxon>
        <taxon>Multicrustacea</taxon>
        <taxon>Hexanauplia</taxon>
        <taxon>Copepoda</taxon>
        <taxon>Harpacticoida</taxon>
        <taxon>Harpacticidae</taxon>
        <taxon>Tigriopus</taxon>
    </lineage>
</organism>
<keyword evidence="1" id="KW-1133">Transmembrane helix</keyword>
<evidence type="ECO:0000256" key="1">
    <source>
        <dbReference type="SAM" id="Phobius"/>
    </source>
</evidence>
<reference evidence="2 3" key="1">
    <citation type="journal article" date="2018" name="Nat. Ecol. Evol.">
        <title>Genomic signatures of mitonuclear coevolution across populations of Tigriopus californicus.</title>
        <authorList>
            <person name="Barreto F.S."/>
            <person name="Watson E.T."/>
            <person name="Lima T.G."/>
            <person name="Willett C.S."/>
            <person name="Edmands S."/>
            <person name="Li W."/>
            <person name="Burton R.S."/>
        </authorList>
    </citation>
    <scope>NUCLEOTIDE SEQUENCE [LARGE SCALE GENOMIC DNA]</scope>
    <source>
        <strain evidence="2 3">San Diego</strain>
    </source>
</reference>
<keyword evidence="1" id="KW-0472">Membrane</keyword>
<sequence length="170" mass="18977">MSGRCCQIRTGVLFLGFSLGSFELTLWVMLYTFRAGLREALGYSVKHEQDLAVASLVITIDFIVNVLLICGANKDYSGRRKDLRRWGWMIPWAFVYGVNILGLFAGSIVMFYSFVGAWKTLGLIPLFLGVGVLIGHCCVIFFIIEQKADLEIYIMQHQGQNPGSDPNSPS</sequence>
<dbReference type="Proteomes" id="UP000318571">
    <property type="component" value="Chromosome 11"/>
</dbReference>
<feature type="transmembrane region" description="Helical" evidence="1">
    <location>
        <begin position="121"/>
        <end position="144"/>
    </location>
</feature>